<feature type="compositionally biased region" description="Polar residues" evidence="5">
    <location>
        <begin position="809"/>
        <end position="818"/>
    </location>
</feature>
<evidence type="ECO:0000256" key="2">
    <source>
        <dbReference type="ARBA" id="ARBA00022692"/>
    </source>
</evidence>
<evidence type="ECO:0000256" key="3">
    <source>
        <dbReference type="ARBA" id="ARBA00022989"/>
    </source>
</evidence>
<gene>
    <name evidence="7" type="ORF">PoB_005878700</name>
</gene>
<feature type="region of interest" description="Disordered" evidence="5">
    <location>
        <begin position="1568"/>
        <end position="1598"/>
    </location>
</feature>
<feature type="compositionally biased region" description="Basic and acidic residues" evidence="5">
    <location>
        <begin position="398"/>
        <end position="428"/>
    </location>
</feature>
<organism evidence="7 8">
    <name type="scientific">Plakobranchus ocellatus</name>
    <dbReference type="NCBI Taxonomy" id="259542"/>
    <lineage>
        <taxon>Eukaryota</taxon>
        <taxon>Metazoa</taxon>
        <taxon>Spiralia</taxon>
        <taxon>Lophotrochozoa</taxon>
        <taxon>Mollusca</taxon>
        <taxon>Gastropoda</taxon>
        <taxon>Heterobranchia</taxon>
        <taxon>Euthyneura</taxon>
        <taxon>Panpulmonata</taxon>
        <taxon>Sacoglossa</taxon>
        <taxon>Placobranchoidea</taxon>
        <taxon>Plakobranchidae</taxon>
        <taxon>Plakobranchus</taxon>
    </lineage>
</organism>
<feature type="region of interest" description="Disordered" evidence="5">
    <location>
        <begin position="640"/>
        <end position="665"/>
    </location>
</feature>
<feature type="compositionally biased region" description="Low complexity" evidence="5">
    <location>
        <begin position="1569"/>
        <end position="1580"/>
    </location>
</feature>
<dbReference type="PANTHER" id="PTHR21676">
    <property type="entry name" value="PROTEIN STUM"/>
    <property type="match status" value="1"/>
</dbReference>
<evidence type="ECO:0000313" key="8">
    <source>
        <dbReference type="Proteomes" id="UP000735302"/>
    </source>
</evidence>
<feature type="transmembrane region" description="Helical" evidence="6">
    <location>
        <begin position="1787"/>
        <end position="1811"/>
    </location>
</feature>
<proteinExistence type="predicted"/>
<feature type="compositionally biased region" description="Acidic residues" evidence="5">
    <location>
        <begin position="343"/>
        <end position="353"/>
    </location>
</feature>
<evidence type="ECO:0000256" key="4">
    <source>
        <dbReference type="ARBA" id="ARBA00023136"/>
    </source>
</evidence>
<dbReference type="PANTHER" id="PTHR21676:SF6">
    <property type="entry name" value="PROTEIN STUM"/>
    <property type="match status" value="1"/>
</dbReference>
<feature type="region of interest" description="Disordered" evidence="5">
    <location>
        <begin position="545"/>
        <end position="578"/>
    </location>
</feature>
<feature type="region of interest" description="Disordered" evidence="5">
    <location>
        <begin position="141"/>
        <end position="523"/>
    </location>
</feature>
<feature type="region of interest" description="Disordered" evidence="5">
    <location>
        <begin position="1205"/>
        <end position="1285"/>
    </location>
</feature>
<feature type="compositionally biased region" description="Basic and acidic residues" evidence="5">
    <location>
        <begin position="470"/>
        <end position="496"/>
    </location>
</feature>
<feature type="region of interest" description="Disordered" evidence="5">
    <location>
        <begin position="783"/>
        <end position="852"/>
    </location>
</feature>
<feature type="transmembrane region" description="Helical" evidence="6">
    <location>
        <begin position="78"/>
        <end position="96"/>
    </location>
</feature>
<accession>A0AAV4CLA4</accession>
<comment type="caution">
    <text evidence="7">The sequence shown here is derived from an EMBL/GenBank/DDBJ whole genome shotgun (WGS) entry which is preliminary data.</text>
</comment>
<protein>
    <submittedName>
        <fullName evidence="7">Nipped-b-like protein b</fullName>
    </submittedName>
</protein>
<feature type="region of interest" description="Disordered" evidence="5">
    <location>
        <begin position="1147"/>
        <end position="1178"/>
    </location>
</feature>
<feature type="compositionally biased region" description="Basic and acidic residues" evidence="5">
    <location>
        <begin position="1052"/>
        <end position="1071"/>
    </location>
</feature>
<dbReference type="Pfam" id="PF15795">
    <property type="entry name" value="Spec3"/>
    <property type="match status" value="1"/>
</dbReference>
<dbReference type="InterPro" id="IPR026673">
    <property type="entry name" value="SPEC3/Stum"/>
</dbReference>
<feature type="compositionally biased region" description="Polar residues" evidence="5">
    <location>
        <begin position="1150"/>
        <end position="1178"/>
    </location>
</feature>
<dbReference type="Proteomes" id="UP000735302">
    <property type="component" value="Unassembled WGS sequence"/>
</dbReference>
<keyword evidence="3 6" id="KW-1133">Transmembrane helix</keyword>
<evidence type="ECO:0000256" key="5">
    <source>
        <dbReference type="SAM" id="MobiDB-lite"/>
    </source>
</evidence>
<feature type="region of interest" description="Disordered" evidence="5">
    <location>
        <begin position="1091"/>
        <end position="1135"/>
    </location>
</feature>
<feature type="compositionally biased region" description="Polar residues" evidence="5">
    <location>
        <begin position="1581"/>
        <end position="1598"/>
    </location>
</feature>
<dbReference type="GO" id="GO:0042330">
    <property type="term" value="P:taxis"/>
    <property type="evidence" value="ECO:0007669"/>
    <property type="project" value="TreeGrafter"/>
</dbReference>
<feature type="region of interest" description="Disordered" evidence="5">
    <location>
        <begin position="1328"/>
        <end position="1347"/>
    </location>
</feature>
<feature type="compositionally biased region" description="Acidic residues" evidence="5">
    <location>
        <begin position="832"/>
        <end position="842"/>
    </location>
</feature>
<dbReference type="EMBL" id="BLXT01006579">
    <property type="protein sequence ID" value="GFO32282.1"/>
    <property type="molecule type" value="Genomic_DNA"/>
</dbReference>
<feature type="region of interest" description="Disordered" evidence="5">
    <location>
        <begin position="1007"/>
        <end position="1076"/>
    </location>
</feature>
<evidence type="ECO:0000313" key="7">
    <source>
        <dbReference type="EMBL" id="GFO32282.1"/>
    </source>
</evidence>
<keyword evidence="8" id="KW-1185">Reference proteome</keyword>
<evidence type="ECO:0000256" key="1">
    <source>
        <dbReference type="ARBA" id="ARBA00004141"/>
    </source>
</evidence>
<keyword evidence="4 6" id="KW-0472">Membrane</keyword>
<feature type="compositionally biased region" description="Polar residues" evidence="5">
    <location>
        <begin position="1109"/>
        <end position="1126"/>
    </location>
</feature>
<sequence>MKPRPAGHFHILTDCVLSPRLGANNAQQLSSPSNSPSLRLGYLNARDSHRSDLEKRNNVDINPLYNTTNTSKGHNSQALRLAIVLFALYLILFSLLCGHCFKHFQPAECNYLPMSTSSLNSSPRLTPVETPELEEGFNEGFHSTPIRGTPSTVSLSSVASSNPNSFKTTLPKSNRRSLARDIAARQMASERAGAGKSKDERKGIHNGNIDRVIKNEQQNNDSDDEEIEGKKHVEEDDEEDDTEEEEEEEEEDEREEDELEGDDDSGEEGGEDEKEEESEEDDQEKEEEEKEEESEEGDEDEQNDEEIKDKRTEDQANEDKKEEQRKKQMDEHQQDWKRQDGEERNEDDEDMMDEEVKDREERKRKGYNENREKKKNEAVGKLQKDKRESESDKEDDEKEKGERKEEEDAEKDLGEQVKESINIDKNSVDENESENDYQNSNSDKTNNKTYIFAIENNNSDDDAYEESKEEETQHDQLVGAKDKRSDNKGYDDKEADNNANVLGPRDVDINKEQNGFQNSQGNKHFLHKSEVVDVNLFNSADSSSIAMNNTEKQDTPNDVLEAEDEREGGSVLTDNNPKTKQVMCNGDEMMKERRDENKNKSNKLYDAISHTESLHIESNAFTPSENLQHSKPDLSESETKTYLMSPNGHGSQRVKQPNNFAEGSQSTDSLIFLANSQTIYNNSSMEIGETKKGKHKANKPLSTSEPNLSNTHIKAASNTKRSYSDGTNSRLSAASDTIKSPEIIDDVLARESMGDRMSVSFAVDSKQVAIREDIFKSLTTEDAKTVDHTDDSSSQNGTPESLPVDNNDCAMTQENSFTEVRKDENNQSTLQDDSDGNCEDGENNVYSDEANRGMNTSVVLEAGDELLSQASIADSETVEITNSVNTKQANLDHNLTHTAQACNAHDYSLVKDNMTSQESNNAIVAQSKQSAYMFDDSIESSYFALFQTHASLATPTEDRTGEGASHEALDRPVVQNIVNDFHTQSQNNMNSQFNKYLDKIVSGKTDGSILETSSSHSETNKETEEIVRSVEGKQSTHALRDRPQSAGSVDNNPDRSKGTGSESKEDNHADNYDVTMPKTAYKADVAATAEKISENDETNAKPLPASLIEPQSQSIDRVGDTQTGKESPTPDMDNEHLDLRADINKHETLKSSNHNRPARRSNGSAVRISTSPGKTSSVGANSKQILLVSQPVEELRAIDRIRLGPYSQSNRSPRHQAVSPRKHRTKVAVNNNKTPIKHSALQTPKIVRNRQTDALHGKSSAKNYPMKSSNKNSSSGTKSISDQDKHQNAKGFMKSIGLKENLLLSSPPETVVTSDNGDILDDERTVFGKEPDGAEFGKHNIEENSEDKKNFQKLAEQKSASKLIQESNDVKLFSNGEAGSNVERGRLLLPKASIEEPIIISKTTEKEKNLGYPISGLDNPIKAESKDDADFHPGKIQSEAREDSSKKIELEAPKTESQSLLETQSSKDALNVLAAPKGVNGVVITTTQVSPISSKSTNKNNAETVASKPFPIPEKGKIVAKSKPLNKALPLTPTTVIIEDETSDIDTSTKSKAGRVVLNSIQKKIRENAVSSAVTSSSSTPAQGRATSPSPENSLGSSIASRAGILRPAAKTTSMSSLTVPHGLTGVAHPHSADDDTLSLTSRLDSTRPSFDASSRRSVDYRIRTTATVVQVASEPEKSRSMLTRDESYIKSAIPYLPLSLAVTCLVLNILLPGLGTIVSGVSLLCCGRARLSTKPDQTLTIVCTNCMVGLAQLFTVTFMLVGWFWAIGWGIHLVSLSGNYDLFGQRWSICFAFKSLSKQALAFICGGNLWSEKIFRRKILPAKIDEMNFINPYKTSQYQSYAYLNNLWKRIKKI</sequence>
<comment type="subcellular location">
    <subcellularLocation>
        <location evidence="1">Membrane</location>
        <topology evidence="1">Multi-pass membrane protein</topology>
    </subcellularLocation>
</comment>
<feature type="compositionally biased region" description="Low complexity" evidence="5">
    <location>
        <begin position="149"/>
        <end position="165"/>
    </location>
</feature>
<feature type="compositionally biased region" description="Basic and acidic residues" evidence="5">
    <location>
        <begin position="1421"/>
        <end position="1454"/>
    </location>
</feature>
<feature type="compositionally biased region" description="Low complexity" evidence="5">
    <location>
        <begin position="1638"/>
        <end position="1648"/>
    </location>
</feature>
<feature type="compositionally biased region" description="Polar residues" evidence="5">
    <location>
        <begin position="512"/>
        <end position="522"/>
    </location>
</feature>
<feature type="compositionally biased region" description="Polar residues" evidence="5">
    <location>
        <begin position="700"/>
        <end position="735"/>
    </location>
</feature>
<dbReference type="GO" id="GO:0019230">
    <property type="term" value="P:proprioception"/>
    <property type="evidence" value="ECO:0007669"/>
    <property type="project" value="TreeGrafter"/>
</dbReference>
<feature type="region of interest" description="Disordered" evidence="5">
    <location>
        <begin position="1410"/>
        <end position="1463"/>
    </location>
</feature>
<feature type="region of interest" description="Disordered" evidence="5">
    <location>
        <begin position="1610"/>
        <end position="1652"/>
    </location>
</feature>
<feature type="compositionally biased region" description="Basic and acidic residues" evidence="5">
    <location>
        <begin position="354"/>
        <end position="390"/>
    </location>
</feature>
<feature type="compositionally biased region" description="Basic and acidic residues" evidence="5">
    <location>
        <begin position="305"/>
        <end position="342"/>
    </location>
</feature>
<keyword evidence="2 6" id="KW-0812">Transmembrane</keyword>
<feature type="transmembrane region" description="Helical" evidence="6">
    <location>
        <begin position="1739"/>
        <end position="1767"/>
    </location>
</feature>
<evidence type="ECO:0000256" key="6">
    <source>
        <dbReference type="SAM" id="Phobius"/>
    </source>
</evidence>
<feature type="region of interest" description="Disordered" evidence="5">
    <location>
        <begin position="684"/>
        <end position="735"/>
    </location>
</feature>
<feature type="compositionally biased region" description="Acidic residues" evidence="5">
    <location>
        <begin position="458"/>
        <end position="469"/>
    </location>
</feature>
<feature type="compositionally biased region" description="Polar residues" evidence="5">
    <location>
        <begin position="436"/>
        <end position="449"/>
    </location>
</feature>
<feature type="transmembrane region" description="Helical" evidence="6">
    <location>
        <begin position="1696"/>
        <end position="1727"/>
    </location>
</feature>
<dbReference type="GO" id="GO:0071683">
    <property type="term" value="C:sensory dendrite"/>
    <property type="evidence" value="ECO:0007669"/>
    <property type="project" value="TreeGrafter"/>
</dbReference>
<feature type="compositionally biased region" description="Acidic residues" evidence="5">
    <location>
        <begin position="235"/>
        <end position="304"/>
    </location>
</feature>
<feature type="compositionally biased region" description="Basic and acidic residues" evidence="5">
    <location>
        <begin position="1018"/>
        <end position="1031"/>
    </location>
</feature>
<feature type="compositionally biased region" description="Low complexity" evidence="5">
    <location>
        <begin position="1262"/>
        <end position="1280"/>
    </location>
</feature>
<name>A0AAV4CLA4_9GAST</name>
<dbReference type="GO" id="GO:0050954">
    <property type="term" value="P:sensory perception of mechanical stimulus"/>
    <property type="evidence" value="ECO:0007669"/>
    <property type="project" value="TreeGrafter"/>
</dbReference>
<reference evidence="7 8" key="1">
    <citation type="journal article" date="2021" name="Elife">
        <title>Chloroplast acquisition without the gene transfer in kleptoplastic sea slugs, Plakobranchus ocellatus.</title>
        <authorList>
            <person name="Maeda T."/>
            <person name="Takahashi S."/>
            <person name="Yoshida T."/>
            <person name="Shimamura S."/>
            <person name="Takaki Y."/>
            <person name="Nagai Y."/>
            <person name="Toyoda A."/>
            <person name="Suzuki Y."/>
            <person name="Arimoto A."/>
            <person name="Ishii H."/>
            <person name="Satoh N."/>
            <person name="Nishiyama T."/>
            <person name="Hasebe M."/>
            <person name="Maruyama T."/>
            <person name="Minagawa J."/>
            <person name="Obokata J."/>
            <person name="Shigenobu S."/>
        </authorList>
    </citation>
    <scope>NUCLEOTIDE SEQUENCE [LARGE SCALE GENOMIC DNA]</scope>
</reference>
<dbReference type="GO" id="GO:0016020">
    <property type="term" value="C:membrane"/>
    <property type="evidence" value="ECO:0007669"/>
    <property type="project" value="UniProtKB-SubCell"/>
</dbReference>